<evidence type="ECO:0000256" key="2">
    <source>
        <dbReference type="ARBA" id="ARBA00022741"/>
    </source>
</evidence>
<comment type="caution">
    <text evidence="5">The sequence shown here is derived from an EMBL/GenBank/DDBJ whole genome shotgun (WGS) entry which is preliminary data.</text>
</comment>
<dbReference type="Gene3D" id="3.30.300.160">
    <property type="entry name" value="Type II secretion system, protein E, N-terminal domain"/>
    <property type="match status" value="1"/>
</dbReference>
<dbReference type="SUPFAM" id="SSF52540">
    <property type="entry name" value="P-loop containing nucleoside triphosphate hydrolases"/>
    <property type="match status" value="1"/>
</dbReference>
<dbReference type="SUPFAM" id="SSF160246">
    <property type="entry name" value="EspE N-terminal domain-like"/>
    <property type="match status" value="1"/>
</dbReference>
<name>A0A6M0R7X3_9CLOT</name>
<dbReference type="EMBL" id="SXDP01000002">
    <property type="protein sequence ID" value="NEZ46331.1"/>
    <property type="molecule type" value="Genomic_DNA"/>
</dbReference>
<evidence type="ECO:0000313" key="6">
    <source>
        <dbReference type="Proteomes" id="UP000473885"/>
    </source>
</evidence>
<keyword evidence="2" id="KW-0547">Nucleotide-binding</keyword>
<organism evidence="5 6">
    <name type="scientific">Clostridium niameyense</name>
    <dbReference type="NCBI Taxonomy" id="1622073"/>
    <lineage>
        <taxon>Bacteria</taxon>
        <taxon>Bacillati</taxon>
        <taxon>Bacillota</taxon>
        <taxon>Clostridia</taxon>
        <taxon>Eubacteriales</taxon>
        <taxon>Clostridiaceae</taxon>
        <taxon>Clostridium</taxon>
    </lineage>
</organism>
<protein>
    <submittedName>
        <fullName evidence="5">Type II/IV secretion system protein</fullName>
    </submittedName>
</protein>
<dbReference type="InterPro" id="IPR001482">
    <property type="entry name" value="T2SS/T4SS_dom"/>
</dbReference>
<dbReference type="InterPro" id="IPR007831">
    <property type="entry name" value="T2SS_GspE_N"/>
</dbReference>
<dbReference type="GO" id="GO:0005886">
    <property type="term" value="C:plasma membrane"/>
    <property type="evidence" value="ECO:0007669"/>
    <property type="project" value="TreeGrafter"/>
</dbReference>
<dbReference type="Gene3D" id="3.40.50.300">
    <property type="entry name" value="P-loop containing nucleotide triphosphate hydrolases"/>
    <property type="match status" value="1"/>
</dbReference>
<keyword evidence="6" id="KW-1185">Reference proteome</keyword>
<dbReference type="RefSeq" id="WP_082174085.1">
    <property type="nucleotide sequence ID" value="NZ_CABKUB010000006.1"/>
</dbReference>
<dbReference type="CDD" id="cd01129">
    <property type="entry name" value="PulE-GspE-like"/>
    <property type="match status" value="1"/>
</dbReference>
<evidence type="ECO:0000259" key="4">
    <source>
        <dbReference type="PROSITE" id="PS00662"/>
    </source>
</evidence>
<dbReference type="PANTHER" id="PTHR30258">
    <property type="entry name" value="TYPE II SECRETION SYSTEM PROTEIN GSPE-RELATED"/>
    <property type="match status" value="1"/>
</dbReference>
<dbReference type="Pfam" id="PF05157">
    <property type="entry name" value="MshEN"/>
    <property type="match status" value="1"/>
</dbReference>
<dbReference type="Pfam" id="PF00437">
    <property type="entry name" value="T2SSE"/>
    <property type="match status" value="1"/>
</dbReference>
<keyword evidence="3" id="KW-0067">ATP-binding</keyword>
<evidence type="ECO:0000313" key="5">
    <source>
        <dbReference type="EMBL" id="NEZ46331.1"/>
    </source>
</evidence>
<reference evidence="5 6" key="1">
    <citation type="submission" date="2019-04" db="EMBL/GenBank/DDBJ databases">
        <title>Genome sequencing of Clostridium botulinum Groups I-IV and Clostridium butyricum.</title>
        <authorList>
            <person name="Brunt J."/>
            <person name="Van Vliet A.H.M."/>
            <person name="Stringer S.C."/>
            <person name="Carter A.T."/>
            <person name="Peck M.W."/>
        </authorList>
    </citation>
    <scope>NUCLEOTIDE SEQUENCE [LARGE SCALE GENOMIC DNA]</scope>
    <source>
        <strain evidence="5 6">IFR 18/094</strain>
    </source>
</reference>
<dbReference type="FunFam" id="3.30.450.90:FF:000001">
    <property type="entry name" value="Type II secretion system ATPase GspE"/>
    <property type="match status" value="1"/>
</dbReference>
<evidence type="ECO:0000256" key="1">
    <source>
        <dbReference type="ARBA" id="ARBA00006611"/>
    </source>
</evidence>
<gene>
    <name evidence="5" type="ORF">FDF74_03780</name>
</gene>
<evidence type="ECO:0000256" key="3">
    <source>
        <dbReference type="ARBA" id="ARBA00022840"/>
    </source>
</evidence>
<dbReference type="AlphaFoldDB" id="A0A6M0R7X3"/>
<dbReference type="OrthoDB" id="9808272at2"/>
<dbReference type="InterPro" id="IPR027417">
    <property type="entry name" value="P-loop_NTPase"/>
</dbReference>
<feature type="domain" description="Bacterial type II secretion system protein E" evidence="4">
    <location>
        <begin position="312"/>
        <end position="326"/>
    </location>
</feature>
<dbReference type="Proteomes" id="UP000473885">
    <property type="component" value="Unassembled WGS sequence"/>
</dbReference>
<dbReference type="GO" id="GO:0005524">
    <property type="term" value="F:ATP binding"/>
    <property type="evidence" value="ECO:0007669"/>
    <property type="project" value="UniProtKB-KW"/>
</dbReference>
<dbReference type="Gene3D" id="3.30.450.90">
    <property type="match status" value="1"/>
</dbReference>
<accession>A0A6M0R7X3</accession>
<comment type="similarity">
    <text evidence="1">Belongs to the GSP E family.</text>
</comment>
<dbReference type="PROSITE" id="PS00662">
    <property type="entry name" value="T2SP_E"/>
    <property type="match status" value="1"/>
</dbReference>
<sequence length="487" mass="56278">MEYVSLDSENIEQKAIETLPEYICIKNGIIPFKLIGNKLFIATARNLDQDTINQIRFLSKKEIEIVKYSKSHISYLLKTCYKKKNLEKSLKNLKTIKKIEKNKKDYRSLDAPIIKLTDSIIEDAIWKKASDIHIEPFEHNALIRFRIDGMLYEYRKISKELYKLMCTRIKIMSYMDITEKRFPQDGKIYEEYKKHQDFRISTLPTVHGEKIVIRILYKNEKIISLNSLGFLEEDIPNIRKMIKHQNGVILVTGPTGSGKSTTIYSLLNEINDVHKNIVTIEEPVEYTIPGINQVNVDYKRKLTFLQGLKSVLRQDPDVIMIGEIRDEETAKVALRAGITGHLVLSTLHTNGASESIVRLLDMGVEPYILSDALKGIIAQKLIRKICPYCRCEYKASKEELEVLNLQGGENLLFKSKGCKNCNYTGYLGRTVIYEYINIGYNEKYLIKNLYENNDIEANILKNKLVSSCRDLVIDGVTSFQEFKRIIY</sequence>
<dbReference type="GO" id="GO:0016887">
    <property type="term" value="F:ATP hydrolysis activity"/>
    <property type="evidence" value="ECO:0007669"/>
    <property type="project" value="TreeGrafter"/>
</dbReference>
<dbReference type="InterPro" id="IPR037257">
    <property type="entry name" value="T2SS_E_N_sf"/>
</dbReference>
<proteinExistence type="inferred from homology"/>
<dbReference type="PANTHER" id="PTHR30258:SF1">
    <property type="entry name" value="PROTEIN TRANSPORT PROTEIN HOFB HOMOLOG"/>
    <property type="match status" value="1"/>
</dbReference>